<sequence>MALTASTIPGYVAGTWVLDPAHSEITFSVRHLAISKVKGKFEKFDATVVTAEEIENSTVEATIEIASVTTGQEQRDAHLRTGDFFAADQFPQMTFRSTGIRTSGDDLLVDGDLTLRGVTKPVTLTAEFGGIVVDGYGQTKAGGSATTKINRTEFGVNWNAALEAGGLTLGDEVTVHLDLQFTLQA</sequence>
<accession>A0ABQ2MYA2</accession>
<dbReference type="Pfam" id="PF04264">
    <property type="entry name" value="YceI"/>
    <property type="match status" value="1"/>
</dbReference>
<comment type="caution">
    <text evidence="3">The sequence shown here is derived from an EMBL/GenBank/DDBJ whole genome shotgun (WGS) entry which is preliminary data.</text>
</comment>
<evidence type="ECO:0000259" key="2">
    <source>
        <dbReference type="SMART" id="SM00867"/>
    </source>
</evidence>
<dbReference type="Proteomes" id="UP000638043">
    <property type="component" value="Unassembled WGS sequence"/>
</dbReference>
<dbReference type="Gene3D" id="2.40.128.110">
    <property type="entry name" value="Lipid/polyisoprenoid-binding, YceI-like"/>
    <property type="match status" value="1"/>
</dbReference>
<gene>
    <name evidence="3" type="ORF">GCM10010910_09220</name>
</gene>
<dbReference type="InterPro" id="IPR036761">
    <property type="entry name" value="TTHA0802/YceI-like_sf"/>
</dbReference>
<name>A0ABQ2MYA2_9MICO</name>
<keyword evidence="4" id="KW-1185">Reference proteome</keyword>
<feature type="domain" description="Lipid/polyisoprenoid-binding YceI-like" evidence="2">
    <location>
        <begin position="15"/>
        <end position="182"/>
    </location>
</feature>
<dbReference type="InterPro" id="IPR007372">
    <property type="entry name" value="Lipid/polyisoprenoid-bd_YceI"/>
</dbReference>
<dbReference type="RefSeq" id="WP_188700217.1">
    <property type="nucleotide sequence ID" value="NZ_BMMQ01000002.1"/>
</dbReference>
<evidence type="ECO:0000256" key="1">
    <source>
        <dbReference type="ARBA" id="ARBA00008812"/>
    </source>
</evidence>
<dbReference type="PANTHER" id="PTHR34406">
    <property type="entry name" value="PROTEIN YCEI"/>
    <property type="match status" value="1"/>
</dbReference>
<dbReference type="PANTHER" id="PTHR34406:SF1">
    <property type="entry name" value="PROTEIN YCEI"/>
    <property type="match status" value="1"/>
</dbReference>
<dbReference type="SUPFAM" id="SSF101874">
    <property type="entry name" value="YceI-like"/>
    <property type="match status" value="1"/>
</dbReference>
<comment type="similarity">
    <text evidence="1">Belongs to the UPF0312 family.</text>
</comment>
<dbReference type="EMBL" id="BMMQ01000002">
    <property type="protein sequence ID" value="GGO61430.1"/>
    <property type="molecule type" value="Genomic_DNA"/>
</dbReference>
<proteinExistence type="inferred from homology"/>
<organism evidence="3 4">
    <name type="scientific">Microbacterium nanhaiense</name>
    <dbReference type="NCBI Taxonomy" id="1301026"/>
    <lineage>
        <taxon>Bacteria</taxon>
        <taxon>Bacillati</taxon>
        <taxon>Actinomycetota</taxon>
        <taxon>Actinomycetes</taxon>
        <taxon>Micrococcales</taxon>
        <taxon>Microbacteriaceae</taxon>
        <taxon>Microbacterium</taxon>
    </lineage>
</organism>
<dbReference type="SMART" id="SM00867">
    <property type="entry name" value="YceI"/>
    <property type="match status" value="1"/>
</dbReference>
<evidence type="ECO:0000313" key="4">
    <source>
        <dbReference type="Proteomes" id="UP000638043"/>
    </source>
</evidence>
<evidence type="ECO:0000313" key="3">
    <source>
        <dbReference type="EMBL" id="GGO61430.1"/>
    </source>
</evidence>
<protein>
    <submittedName>
        <fullName evidence="3">Polyisoprenoid-binding protein</fullName>
    </submittedName>
</protein>
<reference evidence="4" key="1">
    <citation type="journal article" date="2019" name="Int. J. Syst. Evol. Microbiol.">
        <title>The Global Catalogue of Microorganisms (GCM) 10K type strain sequencing project: providing services to taxonomists for standard genome sequencing and annotation.</title>
        <authorList>
            <consortium name="The Broad Institute Genomics Platform"/>
            <consortium name="The Broad Institute Genome Sequencing Center for Infectious Disease"/>
            <person name="Wu L."/>
            <person name="Ma J."/>
        </authorList>
    </citation>
    <scope>NUCLEOTIDE SEQUENCE [LARGE SCALE GENOMIC DNA]</scope>
    <source>
        <strain evidence="4">CGMCC 4.7181</strain>
    </source>
</reference>